<dbReference type="Pfam" id="PF05378">
    <property type="entry name" value="Hydant_A_N"/>
    <property type="match status" value="1"/>
</dbReference>
<reference evidence="4 5" key="1">
    <citation type="journal article" date="2013" name="Appl. Environ. Microbiol.">
        <title>Variation of the Virus-Related Elements within Syntenic Genomes of the Hyperthermophilic Archaeon Aeropyrum.</title>
        <authorList>
            <person name="Daifuku T."/>
            <person name="Yoshida T."/>
            <person name="Kitamura T."/>
            <person name="Kawaichi S."/>
            <person name="Inoue T."/>
            <person name="Nomura K."/>
            <person name="Yoshida Y."/>
            <person name="Kuno S."/>
            <person name="Sako Y."/>
        </authorList>
    </citation>
    <scope>NUCLEOTIDE SEQUENCE [LARGE SCALE GENOMIC DNA]</scope>
    <source>
        <strain evidence="4 5">SY1</strain>
    </source>
</reference>
<evidence type="ECO:0000313" key="5">
    <source>
        <dbReference type="Proteomes" id="UP000016887"/>
    </source>
</evidence>
<feature type="domain" description="Hydantoinase/oxoprolinase N-terminal" evidence="2">
    <location>
        <begin position="7"/>
        <end position="140"/>
    </location>
</feature>
<dbReference type="EMBL" id="AP012489">
    <property type="protein sequence ID" value="BAN90310.1"/>
    <property type="molecule type" value="Genomic_DNA"/>
</dbReference>
<dbReference type="PANTHER" id="PTHR11365">
    <property type="entry name" value="5-OXOPROLINASE RELATED"/>
    <property type="match status" value="1"/>
</dbReference>
<dbReference type="STRING" id="1198449.ACAM_0841"/>
<dbReference type="KEGG" id="acj:ACAM_0841"/>
<dbReference type="InterPro" id="IPR045079">
    <property type="entry name" value="Oxoprolinase-like"/>
</dbReference>
<dbReference type="Pfam" id="PF19278">
    <property type="entry name" value="Hydant_A_C"/>
    <property type="match status" value="1"/>
</dbReference>
<dbReference type="GO" id="GO:0017168">
    <property type="term" value="F:5-oxoprolinase (ATP-hydrolyzing) activity"/>
    <property type="evidence" value="ECO:0007669"/>
    <property type="project" value="TreeGrafter"/>
</dbReference>
<dbReference type="InterPro" id="IPR008040">
    <property type="entry name" value="Hydant_A_N"/>
</dbReference>
<dbReference type="PANTHER" id="PTHR11365:SF23">
    <property type="entry name" value="HYPOTHETICAL 5-OXOPROLINASE (EUROFUNG)-RELATED"/>
    <property type="match status" value="1"/>
</dbReference>
<protein>
    <submittedName>
        <fullName evidence="4">Hydantoin utilization protein A</fullName>
    </submittedName>
</protein>
<evidence type="ECO:0000313" key="4">
    <source>
        <dbReference type="EMBL" id="BAN90310.1"/>
    </source>
</evidence>
<name>U3TE46_9CREN</name>
<keyword evidence="5" id="KW-1185">Reference proteome</keyword>
<dbReference type="Proteomes" id="UP000016887">
    <property type="component" value="Chromosome"/>
</dbReference>
<gene>
    <name evidence="4" type="primary">hyuA</name>
    <name evidence="4" type="ORF">ACAM_0841</name>
</gene>
<dbReference type="InterPro" id="IPR049517">
    <property type="entry name" value="ACX-like_C"/>
</dbReference>
<evidence type="ECO:0000259" key="1">
    <source>
        <dbReference type="Pfam" id="PF01968"/>
    </source>
</evidence>
<dbReference type="GO" id="GO:0006749">
    <property type="term" value="P:glutathione metabolic process"/>
    <property type="evidence" value="ECO:0007669"/>
    <property type="project" value="TreeGrafter"/>
</dbReference>
<proteinExistence type="predicted"/>
<dbReference type="InterPro" id="IPR002821">
    <property type="entry name" value="Hydantoinase_A"/>
</dbReference>
<feature type="domain" description="Hydantoinase A/oxoprolinase" evidence="1">
    <location>
        <begin position="160"/>
        <end position="456"/>
    </location>
</feature>
<dbReference type="AlphaFoldDB" id="U3TE46"/>
<sequence length="645" mass="68905">MKGLSAAVDSPGDVEVLVHATTIGTNMFLGQVGLEPPKVALFTNEGFRDIVEIGRQNRPSLYNLLYEKPSPLAPRDLRIGVRGRIGPDGSEIEPLDLETVRYWAPRLCREGVRVYAISFLHSYRNPHHERLAAEAVRRECPGAYVVTGHEVDPQPMEYERTSTALVNAVLKPVLSSYLEEMLVSLRDRGFRGVLLVMQSNGGVASVEEAVDRPAAFIESGPSAGAVAVAYFSRLQAVDKAIGFDMGGTTAKASSIIGGEPELVDVYEVGGKVHMGKTVRGSGYPVRYPHVDLAEVSAGGGTIAWVDPGGGLRVGPASAGADPGPACYGRGGVKPTVTDANLILGRLPGRLAGGLRLDLELAVKAVEKHVADPLGMDVVEAAWAIVKLANTIMSRAISLVTVERGHDPREFTMYAFGGAGPMHAAELAEELGVRRVIVPPAPGVFSALGLLVADYRHSFHAGIAKPAGRVSEEELERVFGMLEERARRVLDGEGVPGDRRSYTRLLEMKYWGQAYTLRVPYRGSVADAVKDFHGIHEARYGFSSPEEEVEIVVARLEAVGVTDKPVFRAPGKGGSGEAEPAGSRGVFFSGRWMESSVYRLEDLGVGSRLDGPAVVEAPDSTIVIPPGWSAFVDRLGSIVMKVGSGG</sequence>
<accession>U3TE46</accession>
<dbReference type="PATRIC" id="fig|1198449.6.peg.850"/>
<dbReference type="eggNOG" id="arCOG01511">
    <property type="taxonomic scope" value="Archaea"/>
</dbReference>
<dbReference type="GO" id="GO:0005829">
    <property type="term" value="C:cytosol"/>
    <property type="evidence" value="ECO:0007669"/>
    <property type="project" value="TreeGrafter"/>
</dbReference>
<evidence type="ECO:0000259" key="2">
    <source>
        <dbReference type="Pfam" id="PF05378"/>
    </source>
</evidence>
<feature type="domain" description="Acetophenone carboxylase-like C-terminal" evidence="3">
    <location>
        <begin position="472"/>
        <end position="633"/>
    </location>
</feature>
<evidence type="ECO:0000259" key="3">
    <source>
        <dbReference type="Pfam" id="PF19278"/>
    </source>
</evidence>
<dbReference type="Pfam" id="PF01968">
    <property type="entry name" value="Hydantoinase_A"/>
    <property type="match status" value="1"/>
</dbReference>
<organism evidence="4 5">
    <name type="scientific">Aeropyrum camini SY1 = JCM 12091</name>
    <dbReference type="NCBI Taxonomy" id="1198449"/>
    <lineage>
        <taxon>Archaea</taxon>
        <taxon>Thermoproteota</taxon>
        <taxon>Thermoprotei</taxon>
        <taxon>Desulfurococcales</taxon>
        <taxon>Desulfurococcaceae</taxon>
        <taxon>Aeropyrum</taxon>
    </lineage>
</organism>